<dbReference type="GeneID" id="22911530"/>
<evidence type="ECO:0000313" key="2">
    <source>
        <dbReference type="EMBL" id="EZG78188.1"/>
    </source>
</evidence>
<comment type="caution">
    <text evidence="2">The sequence shown here is derived from an EMBL/GenBank/DDBJ whole genome shotgun (WGS) entry which is preliminary data.</text>
</comment>
<feature type="region of interest" description="Disordered" evidence="1">
    <location>
        <begin position="1"/>
        <end position="27"/>
    </location>
</feature>
<evidence type="ECO:0000313" key="3">
    <source>
        <dbReference type="Proteomes" id="UP000019763"/>
    </source>
</evidence>
<sequence>MDLEMRRRREVQDKARRDAQQRIKEAHGDDAAALALATALAKRGGDVKKNFLARKKVKDEQDRDTLAAIKAAYEQLFPAEFIAVLKEKRASQMEKRDAAAKPEPVEEEPGSAAVSGAASGAKGKLL</sequence>
<feature type="compositionally biased region" description="Low complexity" evidence="1">
    <location>
        <begin position="110"/>
        <end position="126"/>
    </location>
</feature>
<dbReference type="VEuPathDB" id="CryptoDB:GNI_039880"/>
<gene>
    <name evidence="2" type="ORF">GNI_039880</name>
</gene>
<accession>A0A023BA98</accession>
<keyword evidence="3" id="KW-1185">Reference proteome</keyword>
<protein>
    <submittedName>
        <fullName evidence="2">Glycosyltransferase family 28 protein</fullName>
    </submittedName>
</protein>
<dbReference type="GO" id="GO:0016740">
    <property type="term" value="F:transferase activity"/>
    <property type="evidence" value="ECO:0007669"/>
    <property type="project" value="UniProtKB-KW"/>
</dbReference>
<reference evidence="2" key="1">
    <citation type="submission" date="2013-12" db="EMBL/GenBank/DDBJ databases">
        <authorList>
            <person name="Omoto C.K."/>
            <person name="Sibley D."/>
            <person name="Venepally P."/>
            <person name="Hadjithomas M."/>
            <person name="Karamycheva S."/>
            <person name="Brunk B."/>
            <person name="Roos D."/>
            <person name="Caler E."/>
            <person name="Lorenzi H."/>
        </authorList>
    </citation>
    <scope>NUCLEOTIDE SEQUENCE</scope>
</reference>
<proteinExistence type="predicted"/>
<dbReference type="EMBL" id="AFNH02000306">
    <property type="protein sequence ID" value="EZG78188.1"/>
    <property type="molecule type" value="Genomic_DNA"/>
</dbReference>
<feature type="non-terminal residue" evidence="2">
    <location>
        <position position="126"/>
    </location>
</feature>
<dbReference type="Proteomes" id="UP000019763">
    <property type="component" value="Unassembled WGS sequence"/>
</dbReference>
<dbReference type="RefSeq" id="XP_011129408.1">
    <property type="nucleotide sequence ID" value="XM_011131106.1"/>
</dbReference>
<organism evidence="2 3">
    <name type="scientific">Gregarina niphandrodes</name>
    <name type="common">Septate eugregarine</name>
    <dbReference type="NCBI Taxonomy" id="110365"/>
    <lineage>
        <taxon>Eukaryota</taxon>
        <taxon>Sar</taxon>
        <taxon>Alveolata</taxon>
        <taxon>Apicomplexa</taxon>
        <taxon>Conoidasida</taxon>
        <taxon>Gregarinasina</taxon>
        <taxon>Eugregarinorida</taxon>
        <taxon>Gregarinidae</taxon>
        <taxon>Gregarina</taxon>
    </lineage>
</organism>
<feature type="region of interest" description="Disordered" evidence="1">
    <location>
        <begin position="92"/>
        <end position="126"/>
    </location>
</feature>
<dbReference type="AlphaFoldDB" id="A0A023BA98"/>
<feature type="compositionally biased region" description="Basic and acidic residues" evidence="1">
    <location>
        <begin position="92"/>
        <end position="104"/>
    </location>
</feature>
<name>A0A023BA98_GRENI</name>
<evidence type="ECO:0000256" key="1">
    <source>
        <dbReference type="SAM" id="MobiDB-lite"/>
    </source>
</evidence>